<keyword evidence="1" id="KW-0813">Transport</keyword>
<dbReference type="HAMAP" id="MF_02088">
    <property type="entry name" value="Q_prec_transport"/>
    <property type="match status" value="1"/>
</dbReference>
<evidence type="ECO:0000313" key="2">
    <source>
        <dbReference type="EMBL" id="ROQ89912.1"/>
    </source>
</evidence>
<dbReference type="NCBIfam" id="TIGR00697">
    <property type="entry name" value="queuosine precursor transporter"/>
    <property type="match status" value="1"/>
</dbReference>
<organism evidence="2 3">
    <name type="scientific">Desulfosoma caldarium</name>
    <dbReference type="NCBI Taxonomy" id="610254"/>
    <lineage>
        <taxon>Bacteria</taxon>
        <taxon>Pseudomonadati</taxon>
        <taxon>Thermodesulfobacteriota</taxon>
        <taxon>Syntrophobacteria</taxon>
        <taxon>Syntrophobacterales</taxon>
        <taxon>Syntrophobacteraceae</taxon>
        <taxon>Desulfosoma</taxon>
    </lineage>
</organism>
<sequence>MEDKSQKAFLILNSLFVGSLVIASVLASKIITVFGLVVPAGVLAYCVTFVVTDVIGELWGREKAKTVVLGGFVALVFSLLLVRLALMWPSAPFWPHEPAFRTVLDSTSRIIVASFGAYLLSQYHDVWVFHLLRRLSGGKHLWLRNNASTAVSQLIDTVVFITIAFYGVMPIAPLILGQWIIKLGIAFLDTPVIYAVVWVLKTRRWAPAGSVLPTPSTR</sequence>
<dbReference type="OrthoDB" id="7065604at2"/>
<feature type="transmembrane region" description="Helical" evidence="1">
    <location>
        <begin position="33"/>
        <end position="55"/>
    </location>
</feature>
<feature type="transmembrane region" description="Helical" evidence="1">
    <location>
        <begin position="67"/>
        <end position="90"/>
    </location>
</feature>
<reference evidence="2 3" key="1">
    <citation type="submission" date="2018-11" db="EMBL/GenBank/DDBJ databases">
        <title>Genomic Encyclopedia of Type Strains, Phase IV (KMG-IV): sequencing the most valuable type-strain genomes for metagenomic binning, comparative biology and taxonomic classification.</title>
        <authorList>
            <person name="Goeker M."/>
        </authorList>
    </citation>
    <scope>NUCLEOTIDE SEQUENCE [LARGE SCALE GENOMIC DNA]</scope>
    <source>
        <strain evidence="2 3">DSM 22027</strain>
    </source>
</reference>
<feature type="transmembrane region" description="Helical" evidence="1">
    <location>
        <begin position="110"/>
        <end position="132"/>
    </location>
</feature>
<proteinExistence type="inferred from homology"/>
<dbReference type="PANTHER" id="PTHR34300:SF2">
    <property type="entry name" value="QUEUOSINE PRECURSOR TRANSPORTER-RELATED"/>
    <property type="match status" value="1"/>
</dbReference>
<dbReference type="InterPro" id="IPR003744">
    <property type="entry name" value="YhhQ"/>
</dbReference>
<comment type="function">
    <text evidence="1">Involved in the import of queuosine (Q) precursors, required for Q precursor salvage.</text>
</comment>
<dbReference type="AlphaFoldDB" id="A0A3N1UET8"/>
<comment type="caution">
    <text evidence="2">The sequence shown here is derived from an EMBL/GenBank/DDBJ whole genome shotgun (WGS) entry which is preliminary data.</text>
</comment>
<gene>
    <name evidence="2" type="ORF">EDC27_3031</name>
</gene>
<evidence type="ECO:0000256" key="1">
    <source>
        <dbReference type="HAMAP-Rule" id="MF_02088"/>
    </source>
</evidence>
<name>A0A3N1UET8_9BACT</name>
<dbReference type="Proteomes" id="UP000276223">
    <property type="component" value="Unassembled WGS sequence"/>
</dbReference>
<comment type="subcellular location">
    <subcellularLocation>
        <location evidence="1">Cell membrane</location>
        <topology evidence="1">Multi-pass membrane protein</topology>
    </subcellularLocation>
</comment>
<dbReference type="PANTHER" id="PTHR34300">
    <property type="entry name" value="QUEUOSINE PRECURSOR TRANSPORTER-RELATED"/>
    <property type="match status" value="1"/>
</dbReference>
<dbReference type="RefSeq" id="WP_123291466.1">
    <property type="nucleotide sequence ID" value="NZ_RJVA01000016.1"/>
</dbReference>
<protein>
    <recommendedName>
        <fullName evidence="1">Probable queuosine precursor transporter</fullName>
        <shortName evidence="1">Q precursor transporter</shortName>
    </recommendedName>
</protein>
<keyword evidence="3" id="KW-1185">Reference proteome</keyword>
<dbReference type="EMBL" id="RJVA01000016">
    <property type="protein sequence ID" value="ROQ89912.1"/>
    <property type="molecule type" value="Genomic_DNA"/>
</dbReference>
<keyword evidence="1" id="KW-1003">Cell membrane</keyword>
<evidence type="ECO:0000313" key="3">
    <source>
        <dbReference type="Proteomes" id="UP000276223"/>
    </source>
</evidence>
<feature type="transmembrane region" description="Helical" evidence="1">
    <location>
        <begin position="153"/>
        <end position="173"/>
    </location>
</feature>
<keyword evidence="1" id="KW-0472">Membrane</keyword>
<comment type="similarity">
    <text evidence="1">Belongs to the vitamin uptake transporter (VUT/ECF) (TC 2.A.88) family. Q precursor transporter subfamily.</text>
</comment>
<accession>A0A3N1UET8</accession>
<feature type="transmembrane region" description="Helical" evidence="1">
    <location>
        <begin position="179"/>
        <end position="200"/>
    </location>
</feature>
<dbReference type="Pfam" id="PF02592">
    <property type="entry name" value="Vut_1"/>
    <property type="match status" value="1"/>
</dbReference>
<dbReference type="GO" id="GO:0022857">
    <property type="term" value="F:transmembrane transporter activity"/>
    <property type="evidence" value="ECO:0007669"/>
    <property type="project" value="UniProtKB-UniRule"/>
</dbReference>
<keyword evidence="1" id="KW-1133">Transmembrane helix</keyword>
<dbReference type="GO" id="GO:0005886">
    <property type="term" value="C:plasma membrane"/>
    <property type="evidence" value="ECO:0007669"/>
    <property type="project" value="UniProtKB-SubCell"/>
</dbReference>
<feature type="transmembrane region" description="Helical" evidence="1">
    <location>
        <begin position="9"/>
        <end position="27"/>
    </location>
</feature>
<keyword evidence="1" id="KW-0812">Transmembrane</keyword>